<feature type="compositionally biased region" description="Polar residues" evidence="2">
    <location>
        <begin position="178"/>
        <end position="189"/>
    </location>
</feature>
<evidence type="ECO:0000313" key="3">
    <source>
        <dbReference type="EMBL" id="TDD74833.1"/>
    </source>
</evidence>
<keyword evidence="4" id="KW-1185">Reference proteome</keyword>
<protein>
    <submittedName>
        <fullName evidence="3">Sigma-70 family RNA polymerase sigma factor</fullName>
    </submittedName>
</protein>
<accession>A0A4R5AQ90</accession>
<dbReference type="Proteomes" id="UP000294513">
    <property type="component" value="Unassembled WGS sequence"/>
</dbReference>
<feature type="coiled-coil region" evidence="1">
    <location>
        <begin position="11"/>
        <end position="41"/>
    </location>
</feature>
<dbReference type="RefSeq" id="WP_131899949.1">
    <property type="nucleotide sequence ID" value="NZ_SMKU01000230.1"/>
</dbReference>
<dbReference type="OrthoDB" id="3681249at2"/>
<feature type="region of interest" description="Disordered" evidence="2">
    <location>
        <begin position="178"/>
        <end position="197"/>
    </location>
</feature>
<comment type="caution">
    <text evidence="3">The sequence shown here is derived from an EMBL/GenBank/DDBJ whole genome shotgun (WGS) entry which is preliminary data.</text>
</comment>
<feature type="region of interest" description="Disordered" evidence="2">
    <location>
        <begin position="261"/>
        <end position="281"/>
    </location>
</feature>
<dbReference type="CDD" id="cd00093">
    <property type="entry name" value="HTH_XRE"/>
    <property type="match status" value="1"/>
</dbReference>
<proteinExistence type="predicted"/>
<organism evidence="3 4">
    <name type="scientific">Actinomadura rubrisoli</name>
    <dbReference type="NCBI Taxonomy" id="2530368"/>
    <lineage>
        <taxon>Bacteria</taxon>
        <taxon>Bacillati</taxon>
        <taxon>Actinomycetota</taxon>
        <taxon>Actinomycetes</taxon>
        <taxon>Streptosporangiales</taxon>
        <taxon>Thermomonosporaceae</taxon>
        <taxon>Actinomadura</taxon>
    </lineage>
</organism>
<evidence type="ECO:0000313" key="4">
    <source>
        <dbReference type="Proteomes" id="UP000294513"/>
    </source>
</evidence>
<reference evidence="3 4" key="1">
    <citation type="submission" date="2019-03" db="EMBL/GenBank/DDBJ databases">
        <title>Draft genome sequences of novel Actinobacteria.</title>
        <authorList>
            <person name="Sahin N."/>
            <person name="Ay H."/>
            <person name="Saygin H."/>
        </authorList>
    </citation>
    <scope>NUCLEOTIDE SEQUENCE [LARGE SCALE GENOMIC DNA]</scope>
    <source>
        <strain evidence="3 4">H3C3</strain>
    </source>
</reference>
<keyword evidence="1" id="KW-0175">Coiled coil</keyword>
<gene>
    <name evidence="3" type="ORF">E1298_32070</name>
</gene>
<name>A0A4R5AQ90_9ACTN</name>
<evidence type="ECO:0000256" key="2">
    <source>
        <dbReference type="SAM" id="MobiDB-lite"/>
    </source>
</evidence>
<evidence type="ECO:0000256" key="1">
    <source>
        <dbReference type="SAM" id="Coils"/>
    </source>
</evidence>
<dbReference type="EMBL" id="SMKU01000230">
    <property type="protein sequence ID" value="TDD74833.1"/>
    <property type="molecule type" value="Genomic_DNA"/>
</dbReference>
<sequence length="281" mass="30463">MIEEVRRLAQIEDHKLRLREAARLMAELQDAVKETSRMRRESIQALRERGLSMADVARLMGISRARVAQLKDVGPPPERAFLGTGKISVAVPERPGGRRLVARADAAAGQTVLGLANALGLSGDLEYIPLTGEIDLNRDGLVVICGPKSSPVTAETLRGDPVLNFSELTDGRWAITERATSTAHTSPSDDPNDPRETDIAYLGRLPRPDGQGSFLYIAGVHAIGSLGAAHYLNGHLAELYDQVGTDLFSMVITSDHDQATEEIHSSHVLTSPQRHEGEGKR</sequence>
<dbReference type="InterPro" id="IPR001387">
    <property type="entry name" value="Cro/C1-type_HTH"/>
</dbReference>
<dbReference type="AlphaFoldDB" id="A0A4R5AQ90"/>